<evidence type="ECO:0000256" key="3">
    <source>
        <dbReference type="ARBA" id="ARBA00022723"/>
    </source>
</evidence>
<name>A0A0N0P918_LEPSE</name>
<dbReference type="Gene3D" id="3.40.350.10">
    <property type="entry name" value="Creatinase/prolidase N-terminal domain"/>
    <property type="match status" value="1"/>
</dbReference>
<feature type="region of interest" description="Disordered" evidence="6">
    <location>
        <begin position="260"/>
        <end position="282"/>
    </location>
</feature>
<dbReference type="GO" id="GO:0006508">
    <property type="term" value="P:proteolysis"/>
    <property type="evidence" value="ECO:0007669"/>
    <property type="project" value="TreeGrafter"/>
</dbReference>
<keyword evidence="9" id="KW-0645">Protease</keyword>
<dbReference type="SUPFAM" id="SSF55920">
    <property type="entry name" value="Creatinase/aminopeptidase"/>
    <property type="match status" value="1"/>
</dbReference>
<keyword evidence="3" id="KW-0479">Metal-binding</keyword>
<dbReference type="OMA" id="RSCFCAH"/>
<comment type="cofactor">
    <cofactor evidence="1">
        <name>Mn(2+)</name>
        <dbReference type="ChEBI" id="CHEBI:29035"/>
    </cofactor>
</comment>
<dbReference type="EMBL" id="LJSK01000004">
    <property type="protein sequence ID" value="KPI90589.1"/>
    <property type="molecule type" value="Genomic_DNA"/>
</dbReference>
<reference evidence="9 10" key="1">
    <citation type="journal article" date="2015" name="PLoS Pathog.">
        <title>Leptomonas seymouri: Adaptations to the Dixenous Life Cycle Analyzed by Genome Sequencing, Transcriptome Profiling and Co-infection with Leishmania donovani.</title>
        <authorList>
            <person name="Kraeva N."/>
            <person name="Butenko A."/>
            <person name="Hlavacova J."/>
            <person name="Kostygov A."/>
            <person name="Myskova J."/>
            <person name="Grybchuk D."/>
            <person name="Lestinova T."/>
            <person name="Votypka J."/>
            <person name="Volf P."/>
            <person name="Opperdoes F."/>
            <person name="Flegontov P."/>
            <person name="Lukes J."/>
            <person name="Yurchenko V."/>
        </authorList>
    </citation>
    <scope>NUCLEOTIDE SEQUENCE [LARGE SCALE GENOMIC DNA]</scope>
    <source>
        <strain evidence="9 10">ATCC 30220</strain>
    </source>
</reference>
<dbReference type="InterPro" id="IPR007865">
    <property type="entry name" value="Aminopep_P_N"/>
</dbReference>
<evidence type="ECO:0000256" key="2">
    <source>
        <dbReference type="ARBA" id="ARBA00008766"/>
    </source>
</evidence>
<dbReference type="InterPro" id="IPR052433">
    <property type="entry name" value="X-Pro_dipept-like"/>
</dbReference>
<keyword evidence="10" id="KW-1185">Reference proteome</keyword>
<dbReference type="Pfam" id="PF00557">
    <property type="entry name" value="Peptidase_M24"/>
    <property type="match status" value="1"/>
</dbReference>
<evidence type="ECO:0000256" key="6">
    <source>
        <dbReference type="SAM" id="MobiDB-lite"/>
    </source>
</evidence>
<dbReference type="SUPFAM" id="SSF53092">
    <property type="entry name" value="Creatinase/prolidase N-terminal domain"/>
    <property type="match status" value="1"/>
</dbReference>
<keyword evidence="5" id="KW-0464">Manganese</keyword>
<dbReference type="OrthoDB" id="4215474at2759"/>
<comment type="caution">
    <text evidence="9">The sequence shown here is derived from an EMBL/GenBank/DDBJ whole genome shotgun (WGS) entry which is preliminary data.</text>
</comment>
<proteinExistence type="inferred from homology"/>
<dbReference type="InterPro" id="IPR029149">
    <property type="entry name" value="Creatin/AminoP/Spt16_N"/>
</dbReference>
<dbReference type="Gene3D" id="3.90.230.10">
    <property type="entry name" value="Creatinase/methionine aminopeptidase superfamily"/>
    <property type="match status" value="1"/>
</dbReference>
<evidence type="ECO:0000259" key="8">
    <source>
        <dbReference type="Pfam" id="PF05195"/>
    </source>
</evidence>
<dbReference type="Proteomes" id="UP000038009">
    <property type="component" value="Unassembled WGS sequence"/>
</dbReference>
<dbReference type="InterPro" id="IPR036005">
    <property type="entry name" value="Creatinase/aminopeptidase-like"/>
</dbReference>
<gene>
    <name evidence="9" type="ORF">ABL78_0349</name>
</gene>
<dbReference type="InterPro" id="IPR000994">
    <property type="entry name" value="Pept_M24"/>
</dbReference>
<dbReference type="Pfam" id="PF05195">
    <property type="entry name" value="AMP_N"/>
    <property type="match status" value="1"/>
</dbReference>
<sequence length="855" mass="93848">MSRRVWRSVATLSGHRRTAAAVTATALQLPRRECCGHRELKHAETTPAEYMERRQRFFQYLPPHSITLLPAADEFTYSRDILSPHRQDSLWYHLFGLSTALRRQLEPPSLITSEDVRATMAVLARGADNSTHTILCVPPVTVDLATLVWASETTPLAYYEERLRAPAQTKELGNSETTSAVITNDVGTICEVLRCLISQMAAQQITKWAEDDGVLSESTSARPAVAERVARDRRNLLRVMPRVFAAYPQQLRWDGRHYRLPRSPQQHPHEEEEVSQEQSAKSAQTFHHPLEALFNALDSTAFTVLLPRLIFEDTSQPPWDSVTFNYKTATAYTPGLVSPRQAPSTASAEKQVSISASAPAKHAVNSPTPAARGKVCLSIRRVDSCAWAYRLLKCPSQVRQHLRSARATEHAFVDLMHRSATAASEHDLQCTFQRSVCDCSAHFGAASRVRSAYIPVIASGVRSTDIHYTDNFAELTSLDVGVVRVDAGVEVENVPTDCTRTFPIGFVTFQCPQLAQLYDGLVQIQRALLRRIAPGVAMRDIAKLHLDETRALLCSLGVDVRREKSACSLEEACRLEDVAERERQLPMSTVRSCFCAHSYGHLFGLDIHEEWGAAVPVGSSTDGALEGLTTATSPHVFKGGMMHTVEPGIYMPSLHRASLFGLTAAHLPDAFHKGVGMQVEDDVLVLPYASNEGDAATHGHTTSPACPWSRGVYLQHALAAFARYYGNALACDSKSPRSSLASPSAAVLLCQKHIEALLKTGAITSAPSTHVRNVVYLLFSQRLAVDGYAPAVAAISSDISTAQKLTFVASPAYASAPPLVPCASHTEWYPYSVLVLTATVPKDRNWIESLMLQSV</sequence>
<dbReference type="GO" id="GO:0005739">
    <property type="term" value="C:mitochondrion"/>
    <property type="evidence" value="ECO:0007669"/>
    <property type="project" value="TreeGrafter"/>
</dbReference>
<dbReference type="PANTHER" id="PTHR43226">
    <property type="entry name" value="XAA-PRO AMINOPEPTIDASE 3"/>
    <property type="match status" value="1"/>
</dbReference>
<organism evidence="9 10">
    <name type="scientific">Leptomonas seymouri</name>
    <dbReference type="NCBI Taxonomy" id="5684"/>
    <lineage>
        <taxon>Eukaryota</taxon>
        <taxon>Discoba</taxon>
        <taxon>Euglenozoa</taxon>
        <taxon>Kinetoplastea</taxon>
        <taxon>Metakinetoplastina</taxon>
        <taxon>Trypanosomatida</taxon>
        <taxon>Trypanosomatidae</taxon>
        <taxon>Leishmaniinae</taxon>
        <taxon>Leptomonas</taxon>
    </lineage>
</organism>
<evidence type="ECO:0000256" key="4">
    <source>
        <dbReference type="ARBA" id="ARBA00022801"/>
    </source>
</evidence>
<protein>
    <submittedName>
        <fullName evidence="9">Aminopeptidase P1 putative metallo-peptidase Clan MG Family M24</fullName>
    </submittedName>
</protein>
<accession>A0A0N0P918</accession>
<feature type="domain" description="Peptidase M24" evidence="7">
    <location>
        <begin position="403"/>
        <end position="685"/>
    </location>
</feature>
<comment type="similarity">
    <text evidence="2">Belongs to the peptidase M24B family.</text>
</comment>
<evidence type="ECO:0000313" key="9">
    <source>
        <dbReference type="EMBL" id="KPI90589.1"/>
    </source>
</evidence>
<keyword evidence="9" id="KW-0031">Aminopeptidase</keyword>
<dbReference type="AlphaFoldDB" id="A0A0N0P918"/>
<evidence type="ECO:0000256" key="5">
    <source>
        <dbReference type="ARBA" id="ARBA00023211"/>
    </source>
</evidence>
<keyword evidence="4" id="KW-0378">Hydrolase</keyword>
<dbReference type="GO" id="GO:0070006">
    <property type="term" value="F:metalloaminopeptidase activity"/>
    <property type="evidence" value="ECO:0007669"/>
    <property type="project" value="InterPro"/>
</dbReference>
<feature type="domain" description="Aminopeptidase P N-terminal" evidence="8">
    <location>
        <begin position="50"/>
        <end position="98"/>
    </location>
</feature>
<evidence type="ECO:0000313" key="10">
    <source>
        <dbReference type="Proteomes" id="UP000038009"/>
    </source>
</evidence>
<evidence type="ECO:0000256" key="1">
    <source>
        <dbReference type="ARBA" id="ARBA00001936"/>
    </source>
</evidence>
<evidence type="ECO:0000259" key="7">
    <source>
        <dbReference type="Pfam" id="PF00557"/>
    </source>
</evidence>
<dbReference type="PANTHER" id="PTHR43226:SF4">
    <property type="entry name" value="XAA-PRO AMINOPEPTIDASE 3"/>
    <property type="match status" value="1"/>
</dbReference>
<dbReference type="VEuPathDB" id="TriTrypDB:Lsey_0004_0770"/>
<dbReference type="GO" id="GO:0030145">
    <property type="term" value="F:manganese ion binding"/>
    <property type="evidence" value="ECO:0007669"/>
    <property type="project" value="InterPro"/>
</dbReference>